<dbReference type="EMBL" id="VLKG01000006">
    <property type="protein sequence ID" value="TWH65032.1"/>
    <property type="molecule type" value="Genomic_DNA"/>
</dbReference>
<proteinExistence type="predicted"/>
<reference evidence="1 2" key="1">
    <citation type="submission" date="2019-07" db="EMBL/GenBank/DDBJ databases">
        <title>Genomic Encyclopedia of Type Strains, Phase I: the one thousand microbial genomes (KMG-I) project.</title>
        <authorList>
            <person name="Kyrpides N."/>
        </authorList>
    </citation>
    <scope>NUCLEOTIDE SEQUENCE [LARGE SCALE GENOMIC DNA]</scope>
    <source>
        <strain evidence="1 2">DSM 375</strain>
    </source>
</reference>
<name>A0A562I252_9GAMM</name>
<protein>
    <submittedName>
        <fullName evidence="1">Uncharacterized protein</fullName>
    </submittedName>
</protein>
<evidence type="ECO:0000313" key="2">
    <source>
        <dbReference type="Proteomes" id="UP000319627"/>
    </source>
</evidence>
<dbReference type="RefSeq" id="WP_144571675.1">
    <property type="nucleotide sequence ID" value="NZ_VLKG01000006.1"/>
</dbReference>
<comment type="caution">
    <text evidence="1">The sequence shown here is derived from an EMBL/GenBank/DDBJ whole genome shotgun (WGS) entry which is preliminary data.</text>
</comment>
<evidence type="ECO:0000313" key="1">
    <source>
        <dbReference type="EMBL" id="TWH65032.1"/>
    </source>
</evidence>
<gene>
    <name evidence="1" type="ORF">LX59_01974</name>
</gene>
<dbReference type="AlphaFoldDB" id="A0A562I252"/>
<dbReference type="Proteomes" id="UP000319627">
    <property type="component" value="Unassembled WGS sequence"/>
</dbReference>
<organism evidence="1 2">
    <name type="scientific">Azomonas agilis</name>
    <dbReference type="NCBI Taxonomy" id="116849"/>
    <lineage>
        <taxon>Bacteria</taxon>
        <taxon>Pseudomonadati</taxon>
        <taxon>Pseudomonadota</taxon>
        <taxon>Gammaproteobacteria</taxon>
        <taxon>Pseudomonadales</taxon>
        <taxon>Pseudomonadaceae</taxon>
        <taxon>Azomonas</taxon>
    </lineage>
</organism>
<keyword evidence="2" id="KW-1185">Reference proteome</keyword>
<dbReference type="OrthoDB" id="6370236at2"/>
<sequence>MSTSFLEIIELSDGRLVLRRAEDETVLVTLDFSDQAKEFLQGQHIEIAKAMFSAGMQMAGKVVEDDYDTYGSDTVSRMLH</sequence>
<accession>A0A562I252</accession>